<accession>A0A1B1S7L7</accession>
<evidence type="ECO:0008006" key="4">
    <source>
        <dbReference type="Google" id="ProtNLM"/>
    </source>
</evidence>
<dbReference type="Proteomes" id="UP000186351">
    <property type="component" value="Chromosome"/>
</dbReference>
<name>A0A1B1S7L7_9BACT</name>
<keyword evidence="1" id="KW-1133">Transmembrane helix</keyword>
<keyword evidence="1" id="KW-0472">Membrane</keyword>
<gene>
    <name evidence="2" type="ORF">A4V02_03015</name>
</gene>
<feature type="transmembrane region" description="Helical" evidence="1">
    <location>
        <begin position="28"/>
        <end position="50"/>
    </location>
</feature>
<accession>A0A1Z2XE39</accession>
<evidence type="ECO:0000256" key="1">
    <source>
        <dbReference type="SAM" id="Phobius"/>
    </source>
</evidence>
<dbReference type="STRING" id="1796646.A4V02_03015"/>
<keyword evidence="1" id="KW-0812">Transmembrane</keyword>
<protein>
    <recommendedName>
        <fullName evidence="4">2TM domain-containing protein</fullName>
    </recommendedName>
</protein>
<dbReference type="KEGG" id="pary:A4V02_03015"/>
<proteinExistence type="predicted"/>
<feature type="transmembrane region" description="Helical" evidence="1">
    <location>
        <begin position="62"/>
        <end position="80"/>
    </location>
</feature>
<dbReference type="EMBL" id="CP015402">
    <property type="protein sequence ID" value="ANU62793.1"/>
    <property type="molecule type" value="Genomic_DNA"/>
</dbReference>
<sequence length="94" mass="10954">MTPETLKHFFIMSNEGNEKKTRTSGASVMRTVFGIFMIVIYVGMGVLFLIDFFNWETAPWGWLRWVAGFGLIIYGIWRAYRQFAGIDRNIGDEY</sequence>
<dbReference type="AlphaFoldDB" id="A0A1B1S7L7"/>
<evidence type="ECO:0000313" key="3">
    <source>
        <dbReference type="Proteomes" id="UP000186351"/>
    </source>
</evidence>
<evidence type="ECO:0000313" key="2">
    <source>
        <dbReference type="EMBL" id="ANU62793.1"/>
    </source>
</evidence>
<organism evidence="2 3">
    <name type="scientific">Muribaculum intestinale</name>
    <dbReference type="NCBI Taxonomy" id="1796646"/>
    <lineage>
        <taxon>Bacteria</taxon>
        <taxon>Pseudomonadati</taxon>
        <taxon>Bacteroidota</taxon>
        <taxon>Bacteroidia</taxon>
        <taxon>Bacteroidales</taxon>
        <taxon>Muribaculaceae</taxon>
        <taxon>Muribaculum</taxon>
    </lineage>
</organism>
<reference evidence="3" key="1">
    <citation type="submission" date="2016-04" db="EMBL/GenBank/DDBJ databases">
        <title>Complete Genome Sequences of Twelve Strains of a Stable Defined Moderately Diverse Mouse Microbiota 2 (sDMDMm2).</title>
        <authorList>
            <person name="Uchimura Y."/>
            <person name="Wyss M."/>
            <person name="Brugiroux S."/>
            <person name="Limenitakis J.P."/>
            <person name="Stecher B."/>
            <person name="McCoy K.D."/>
            <person name="Macpherson A.J."/>
        </authorList>
    </citation>
    <scope>NUCLEOTIDE SEQUENCE [LARGE SCALE GENOMIC DNA]</scope>
    <source>
        <strain evidence="3">YL27</strain>
    </source>
</reference>
<keyword evidence="3" id="KW-1185">Reference proteome</keyword>